<keyword evidence="2" id="KW-1185">Reference proteome</keyword>
<evidence type="ECO:0008006" key="3">
    <source>
        <dbReference type="Google" id="ProtNLM"/>
    </source>
</evidence>
<dbReference type="EMBL" id="VZDO01000008">
    <property type="protein sequence ID" value="KAB0679911.1"/>
    <property type="molecule type" value="Genomic_DNA"/>
</dbReference>
<protein>
    <recommendedName>
        <fullName evidence="3">DUF5666 domain-containing protein</fullName>
    </recommendedName>
</protein>
<evidence type="ECO:0000313" key="2">
    <source>
        <dbReference type="Proteomes" id="UP000432089"/>
    </source>
</evidence>
<organism evidence="1 2">
    <name type="scientific">Plantimonas leprariae</name>
    <dbReference type="NCBI Taxonomy" id="2615207"/>
    <lineage>
        <taxon>Bacteria</taxon>
        <taxon>Pseudomonadati</taxon>
        <taxon>Pseudomonadota</taxon>
        <taxon>Alphaproteobacteria</taxon>
        <taxon>Hyphomicrobiales</taxon>
        <taxon>Aurantimonadaceae</taxon>
        <taxon>Plantimonas</taxon>
    </lineage>
</organism>
<accession>A0A7V7TZZ4</accession>
<proteinExistence type="predicted"/>
<comment type="caution">
    <text evidence="1">The sequence shown here is derived from an EMBL/GenBank/DDBJ whole genome shotgun (WGS) entry which is preliminary data.</text>
</comment>
<evidence type="ECO:0000313" key="1">
    <source>
        <dbReference type="EMBL" id="KAB0679911.1"/>
    </source>
</evidence>
<gene>
    <name evidence="1" type="ORF">F6X38_11520</name>
</gene>
<sequence length="196" mass="19655">MALGVLFNCAALPAVAQDGQPTRVRGTIASLDGSTLNVDTREGAKVAIKLADGVAVKGVRAAKISDIKTGDFVGVASVPQSGGGDGAVEVLIFPAAMRGAGEGTRPWDVQPNSTMTNATVANAVTNVDGAKLTLKYPQGEKTVTLPDGIPVVTLADASTADLKPGNKVFVSGMKAADGTVATKSVVVGDKGVVPPM</sequence>
<reference evidence="1 2" key="1">
    <citation type="submission" date="2019-09" db="EMBL/GenBank/DDBJ databases">
        <title>YIM 132180 draft genome.</title>
        <authorList>
            <person name="Zhang K."/>
        </authorList>
    </citation>
    <scope>NUCLEOTIDE SEQUENCE [LARGE SCALE GENOMIC DNA]</scope>
    <source>
        <strain evidence="1 2">YIM 132180</strain>
    </source>
</reference>
<name>A0A7V7TZZ4_9HYPH</name>
<dbReference type="Proteomes" id="UP000432089">
    <property type="component" value="Unassembled WGS sequence"/>
</dbReference>
<dbReference type="AlphaFoldDB" id="A0A7V7TZZ4"/>